<dbReference type="RefSeq" id="XP_065654386.1">
    <property type="nucleotide sequence ID" value="XM_065798314.1"/>
</dbReference>
<proteinExistence type="predicted"/>
<name>A0ABM4BYS2_HYDVU</name>
<keyword evidence="1" id="KW-1185">Reference proteome</keyword>
<organism evidence="1 2">
    <name type="scientific">Hydra vulgaris</name>
    <name type="common">Hydra</name>
    <name type="synonym">Hydra attenuata</name>
    <dbReference type="NCBI Taxonomy" id="6087"/>
    <lineage>
        <taxon>Eukaryota</taxon>
        <taxon>Metazoa</taxon>
        <taxon>Cnidaria</taxon>
        <taxon>Hydrozoa</taxon>
        <taxon>Hydroidolina</taxon>
        <taxon>Anthoathecata</taxon>
        <taxon>Aplanulata</taxon>
        <taxon>Hydridae</taxon>
        <taxon>Hydra</taxon>
    </lineage>
</organism>
<dbReference type="Proteomes" id="UP001652625">
    <property type="component" value="Chromosome 06"/>
</dbReference>
<evidence type="ECO:0000313" key="2">
    <source>
        <dbReference type="RefSeq" id="XP_065654386.1"/>
    </source>
</evidence>
<dbReference type="GeneID" id="124814843"/>
<evidence type="ECO:0000313" key="1">
    <source>
        <dbReference type="Proteomes" id="UP001652625"/>
    </source>
</evidence>
<gene>
    <name evidence="2" type="primary">LOC124814843</name>
</gene>
<reference evidence="2" key="1">
    <citation type="submission" date="2025-08" db="UniProtKB">
        <authorList>
            <consortium name="RefSeq"/>
        </authorList>
    </citation>
    <scope>IDENTIFICATION</scope>
</reference>
<accession>A0ABM4BYS2</accession>
<sequence>MKRLALDFLNLFAKKKQPDRTSNNETETEVANETLISNYSLKYKLEEILENRLTVSVAKVQTISQKMSQNHPKSKESNNKSCKDMQSRAVLDIIHIPTWFSLKNKYIVEYCIELLNDHEQFSNKLINTEKQLIKANRFDKSNHKSLADVLSSFDAVLRLEESWRLMKEASTDGINPFSYYVDKLVQVKKIREKNRFIKDSEMFFQIYQSRSGDIEPLLDKSYWGSRQQLLSGKVIADFVAEHYGSLDPVFGVLLNPTTGRVGPGDGGLMHNILFDNDGPWACHTAVHDAFGYLKTFHNIGPGYNYLGGISAFETEHCMAGQSCGLLFWKETLIKVKELNM</sequence>
<protein>
    <submittedName>
        <fullName evidence="2">Uncharacterized protein LOC124814843</fullName>
    </submittedName>
</protein>